<accession>A0ACC1LNJ0</accession>
<gene>
    <name evidence="1" type="ORF">H4S07_001053</name>
</gene>
<reference evidence="1" key="1">
    <citation type="submission" date="2022-07" db="EMBL/GenBank/DDBJ databases">
        <title>Phylogenomic reconstructions and comparative analyses of Kickxellomycotina fungi.</title>
        <authorList>
            <person name="Reynolds N.K."/>
            <person name="Stajich J.E."/>
            <person name="Barry K."/>
            <person name="Grigoriev I.V."/>
            <person name="Crous P."/>
            <person name="Smith M.E."/>
        </authorList>
    </citation>
    <scope>NUCLEOTIDE SEQUENCE</scope>
    <source>
        <strain evidence="1">CBS 102833</strain>
    </source>
</reference>
<comment type="caution">
    <text evidence="1">The sequence shown here is derived from an EMBL/GenBank/DDBJ whole genome shotgun (WGS) entry which is preliminary data.</text>
</comment>
<dbReference type="Proteomes" id="UP001140096">
    <property type="component" value="Unassembled WGS sequence"/>
</dbReference>
<evidence type="ECO:0000313" key="2">
    <source>
        <dbReference type="Proteomes" id="UP001140096"/>
    </source>
</evidence>
<dbReference type="EMBL" id="JANBUP010000134">
    <property type="protein sequence ID" value="KAJ2812919.1"/>
    <property type="molecule type" value="Genomic_DNA"/>
</dbReference>
<name>A0ACC1LNJ0_9FUNG</name>
<proteinExistence type="predicted"/>
<sequence length="764" mass="84169">MTAHSKGKEADLRSSPTLVGDKPDYSILAGEDFGFSSISGNRGDGLDDAIQRTLRRNCDAVLQIVTPHTSGLRIAVDKLIREIATDLEARMSRAARGNERANDPRGKRRDSDSQGKCHADSPLDAWVTDILEWTGHRYLSSRADSRRTNDLEARTLDASYVVPCYEAFLLFVAHHVREYCRQQDVTGYPNLENYRLILPITNKDVKAEDTDTDTSSTDYIVPTAYVDPADFANVECGMFSIDSPVERQAAPAPHLVVADAEMVRDPYDYSEAEIKLARKTKALFFNQHNRRFVWGLATCSRTIRAYVFGTDDIWASTEINISSTRGRRAFISLLVDWSLCSVDRLGFDPTIRYEIDHTSGDPFLAIDVVEMDESTGNNVSRTYYSQQCVGAADRLTGCHARYFTASASLGTPDMPTFLIKDVWTASGSDSVGDDRESSFLTVLHAEFDKSSEFGGRFSRLVSTGPVPISQGDLPVMDSTATAFAGLPNVSRVRQHRRTVVKWAGKMISAADNPSQVVVAVADAMAALNAAYTKCKIFHGNISDRAILIQQTADGVKGVLADFDYASYAVDTGVERPELMLFQSIRTLDSPAAIRTLLDDGESLLYLICWLGTFGANRAQRSEYALRHAAGLKRNLPILEWAQANAEVCARSKRNHLSTLDSFDDNILSHMRDTNGPLHPGAPVVAPAPGVIRDPLILRINHMVVILQNLLDVMAMHRDVALAVLNASGTDDSFESATPPRISMSTKKHYMDEPAVAGPSKRLRS</sequence>
<evidence type="ECO:0000313" key="1">
    <source>
        <dbReference type="EMBL" id="KAJ2812919.1"/>
    </source>
</evidence>
<protein>
    <submittedName>
        <fullName evidence="1">Uncharacterized protein</fullName>
    </submittedName>
</protein>
<organism evidence="1 2">
    <name type="scientific">Coemansia furcata</name>
    <dbReference type="NCBI Taxonomy" id="417177"/>
    <lineage>
        <taxon>Eukaryota</taxon>
        <taxon>Fungi</taxon>
        <taxon>Fungi incertae sedis</taxon>
        <taxon>Zoopagomycota</taxon>
        <taxon>Kickxellomycotina</taxon>
        <taxon>Kickxellomycetes</taxon>
        <taxon>Kickxellales</taxon>
        <taxon>Kickxellaceae</taxon>
        <taxon>Coemansia</taxon>
    </lineage>
</organism>
<keyword evidence="2" id="KW-1185">Reference proteome</keyword>